<feature type="transmembrane region" description="Helical" evidence="5">
    <location>
        <begin position="50"/>
        <end position="72"/>
    </location>
</feature>
<sequence length="410" mass="41820">MARTAPTTRHRTVGPALLLAGILLVAANLRPAITAVGPLLDPIGAETGLAAAQLGLLTAVPLLAFAAVSPLAHGLGERFGTERTVLGALFLLLAGTLLRPLPGAAASLWIGTFIIGAAIALGNVLIPAIIKREFPGRVTELTGGFSAVMGGLAALGAGLAVPLSGIPLGGEPAGWRFALGAYAVLVLPALLVWWPCARAARAGRASAGRDAADDGGAPARGAVWRSGVAWQVTAYMGLQSLTFYVLVSWLPTVEQSYGRPAVAAGWDLMLFQLAGVVASLLAPLMLRGRLQRIGPVVPAVGAAGAVLGLMLAPEAMLLWVVLAGFFGGASLVVALSLFGLRTRTHRQASAVSGMAQSGGYLLAAAGPPLFGLLHERTSAWIWPLALVLAATLLQALVGVLVGRNRFALGE</sequence>
<dbReference type="InterPro" id="IPR011701">
    <property type="entry name" value="MFS"/>
</dbReference>
<feature type="transmembrane region" description="Helical" evidence="5">
    <location>
        <begin position="84"/>
        <end position="102"/>
    </location>
</feature>
<dbReference type="Pfam" id="PF07690">
    <property type="entry name" value="MFS_1"/>
    <property type="match status" value="1"/>
</dbReference>
<feature type="domain" description="Major facilitator superfamily (MFS) profile" evidence="6">
    <location>
        <begin position="16"/>
        <end position="406"/>
    </location>
</feature>
<evidence type="ECO:0000256" key="4">
    <source>
        <dbReference type="ARBA" id="ARBA00023136"/>
    </source>
</evidence>
<dbReference type="PANTHER" id="PTHR23523">
    <property type="match status" value="1"/>
</dbReference>
<evidence type="ECO:0000256" key="3">
    <source>
        <dbReference type="ARBA" id="ARBA00022989"/>
    </source>
</evidence>
<proteinExistence type="predicted"/>
<dbReference type="InterPro" id="IPR036259">
    <property type="entry name" value="MFS_trans_sf"/>
</dbReference>
<feature type="transmembrane region" description="Helical" evidence="5">
    <location>
        <begin position="141"/>
        <end position="161"/>
    </location>
</feature>
<feature type="transmembrane region" description="Helical" evidence="5">
    <location>
        <begin position="293"/>
        <end position="311"/>
    </location>
</feature>
<feature type="transmembrane region" description="Helical" evidence="5">
    <location>
        <begin position="317"/>
        <end position="338"/>
    </location>
</feature>
<feature type="transmembrane region" description="Helical" evidence="5">
    <location>
        <begin position="269"/>
        <end position="286"/>
    </location>
</feature>
<evidence type="ECO:0000313" key="8">
    <source>
        <dbReference type="Proteomes" id="UP001500752"/>
    </source>
</evidence>
<dbReference type="EMBL" id="BAABEO010000020">
    <property type="protein sequence ID" value="GAA3690985.1"/>
    <property type="molecule type" value="Genomic_DNA"/>
</dbReference>
<feature type="transmembrane region" description="Helical" evidence="5">
    <location>
        <begin position="108"/>
        <end position="129"/>
    </location>
</feature>
<evidence type="ECO:0000256" key="5">
    <source>
        <dbReference type="SAM" id="Phobius"/>
    </source>
</evidence>
<dbReference type="Gene3D" id="1.20.1250.20">
    <property type="entry name" value="MFS general substrate transporter like domains"/>
    <property type="match status" value="1"/>
</dbReference>
<dbReference type="SUPFAM" id="SSF103473">
    <property type="entry name" value="MFS general substrate transporter"/>
    <property type="match status" value="1"/>
</dbReference>
<feature type="transmembrane region" description="Helical" evidence="5">
    <location>
        <begin position="379"/>
        <end position="401"/>
    </location>
</feature>
<evidence type="ECO:0000313" key="7">
    <source>
        <dbReference type="EMBL" id="GAA3690985.1"/>
    </source>
</evidence>
<dbReference type="PROSITE" id="PS50850">
    <property type="entry name" value="MFS"/>
    <property type="match status" value="1"/>
</dbReference>
<keyword evidence="3 5" id="KW-1133">Transmembrane helix</keyword>
<keyword evidence="4 5" id="KW-0472">Membrane</keyword>
<dbReference type="InterPro" id="IPR020846">
    <property type="entry name" value="MFS_dom"/>
</dbReference>
<protein>
    <submittedName>
        <fullName evidence="7">CynX/NimT family MFS transporter</fullName>
    </submittedName>
</protein>
<feature type="transmembrane region" description="Helical" evidence="5">
    <location>
        <begin position="350"/>
        <end position="373"/>
    </location>
</feature>
<feature type="transmembrane region" description="Helical" evidence="5">
    <location>
        <begin position="173"/>
        <end position="194"/>
    </location>
</feature>
<evidence type="ECO:0000256" key="1">
    <source>
        <dbReference type="ARBA" id="ARBA00004651"/>
    </source>
</evidence>
<name>A0ABP7CI08_9MICC</name>
<accession>A0ABP7CI08</accession>
<dbReference type="RefSeq" id="WP_345152019.1">
    <property type="nucleotide sequence ID" value="NZ_BAABEO010000020.1"/>
</dbReference>
<reference evidence="8" key="1">
    <citation type="journal article" date="2019" name="Int. J. Syst. Evol. Microbiol.">
        <title>The Global Catalogue of Microorganisms (GCM) 10K type strain sequencing project: providing services to taxonomists for standard genome sequencing and annotation.</title>
        <authorList>
            <consortium name="The Broad Institute Genomics Platform"/>
            <consortium name="The Broad Institute Genome Sequencing Center for Infectious Disease"/>
            <person name="Wu L."/>
            <person name="Ma J."/>
        </authorList>
    </citation>
    <scope>NUCLEOTIDE SEQUENCE [LARGE SCALE GENOMIC DNA]</scope>
    <source>
        <strain evidence="8">JCM 30742</strain>
    </source>
</reference>
<dbReference type="Proteomes" id="UP001500752">
    <property type="component" value="Unassembled WGS sequence"/>
</dbReference>
<organism evidence="7 8">
    <name type="scientific">Arthrobacter ginkgonis</name>
    <dbReference type="NCBI Taxonomy" id="1630594"/>
    <lineage>
        <taxon>Bacteria</taxon>
        <taxon>Bacillati</taxon>
        <taxon>Actinomycetota</taxon>
        <taxon>Actinomycetes</taxon>
        <taxon>Micrococcales</taxon>
        <taxon>Micrococcaceae</taxon>
        <taxon>Arthrobacter</taxon>
    </lineage>
</organism>
<evidence type="ECO:0000259" key="6">
    <source>
        <dbReference type="PROSITE" id="PS50850"/>
    </source>
</evidence>
<keyword evidence="2 5" id="KW-0812">Transmembrane</keyword>
<dbReference type="InterPro" id="IPR052524">
    <property type="entry name" value="MFS_Cyanate_Porter"/>
</dbReference>
<gene>
    <name evidence="7" type="ORF">GCM10023081_30460</name>
</gene>
<dbReference type="PANTHER" id="PTHR23523:SF2">
    <property type="entry name" value="2-NITROIMIDAZOLE TRANSPORTER"/>
    <property type="match status" value="1"/>
</dbReference>
<feature type="transmembrane region" description="Helical" evidence="5">
    <location>
        <begin position="228"/>
        <end position="249"/>
    </location>
</feature>
<evidence type="ECO:0000256" key="2">
    <source>
        <dbReference type="ARBA" id="ARBA00022692"/>
    </source>
</evidence>
<comment type="caution">
    <text evidence="7">The sequence shown here is derived from an EMBL/GenBank/DDBJ whole genome shotgun (WGS) entry which is preliminary data.</text>
</comment>
<comment type="subcellular location">
    <subcellularLocation>
        <location evidence="1">Cell membrane</location>
        <topology evidence="1">Multi-pass membrane protein</topology>
    </subcellularLocation>
</comment>
<keyword evidence="8" id="KW-1185">Reference proteome</keyword>